<dbReference type="InterPro" id="IPR047589">
    <property type="entry name" value="DUF11_rpt"/>
</dbReference>
<name>A0A6I6D594_9FIRM</name>
<dbReference type="InterPro" id="IPR051172">
    <property type="entry name" value="Chlamydia_OmcB"/>
</dbReference>
<dbReference type="PANTHER" id="PTHR34819">
    <property type="entry name" value="LARGE CYSTEINE-RICH PERIPLASMIC PROTEIN OMCB"/>
    <property type="match status" value="1"/>
</dbReference>
<evidence type="ECO:0000313" key="3">
    <source>
        <dbReference type="Proteomes" id="UP000426444"/>
    </source>
</evidence>
<dbReference type="EMBL" id="CP046457">
    <property type="protein sequence ID" value="QGT98596.1"/>
    <property type="molecule type" value="Genomic_DNA"/>
</dbReference>
<dbReference type="OrthoDB" id="1757427at2"/>
<dbReference type="PANTHER" id="PTHR34819:SF3">
    <property type="entry name" value="CELL SURFACE PROTEIN"/>
    <property type="match status" value="1"/>
</dbReference>
<reference evidence="3" key="1">
    <citation type="journal article" date="2019" name="Microbiology">
        <title>Complete Genome Sequence of an Uncultured Bacterium of the Candidate Phylum Bipolaricaulota.</title>
        <authorList>
            <person name="Kadnikov V.V."/>
            <person name="Mardanov A.V."/>
            <person name="Beletsky A.V."/>
            <person name="Frank Y.A."/>
            <person name="Karnachuk O.V."/>
            <person name="Ravin N.V."/>
        </authorList>
    </citation>
    <scope>NUCLEOTIDE SEQUENCE [LARGE SCALE GENOMIC DNA]</scope>
</reference>
<dbReference type="AlphaFoldDB" id="A0A6I6D594"/>
<dbReference type="Proteomes" id="UP000426444">
    <property type="component" value="Chromosome"/>
</dbReference>
<feature type="domain" description="DUF11" evidence="1">
    <location>
        <begin position="888"/>
        <end position="996"/>
    </location>
</feature>
<sequence>MAFDPNLFLVSINPKPLNIVLGKDNTLTVTASNQNPADWGYNLTFELTIPDGVSFSNADEPPTRQVLNLDSTITLIWESIKDLAPNEIGYTFSISLQSDETFRDTGIDVPFDIPLSALDFKATVDTLPRGNAEPGNIQYTKTDTTDVIPLRYNISKIVPGKEPKGAGIPPIPPDAQWPFDHTIIIDNNTRESTIVGISDVLDNGIRYIGPINAIGPDAVQLLTPLIVVPIPGGQDFVTIDWINITLSTGSINTISYEVGIWNNFTINGEENTGNRIPHQTPMEDTVTMDNGSGPVSDTDDTLAMDLTISKSQNITTIDTGIMITYSLTYRVNQYDDINDVVITDILSDGQTYQVGSASIPPTSVSPKNPLTGETTVVWDIGNLNSSDSATITFHTLIDDSYFVTGLPVLSGDDLYNDVYIDGINATTGTPTPDSSTSSGSTPIPSISKTVENFYYNDGTPKPPTINAVAPGDFIEFKITYNAPFNAEQQDPTIDDFFPFTLDATSITNIVYNPFVPAQGPNPIGTNGVRWILGSFIPGGTTWDVTFWILVDNIDFTGFLNNLVKLSTINTTGLSVSDRDQVPINFGETDMFLEKDIAGPTPNAIQAGQTYTYTVVIRNQNNPEGTVVDAFDVDFSDIIPNFLTYTVGTLSATATAGTPDFNPPIFTAPDQINMTINHLKPDDEITVTYDVTVDAGIGPNIEITNEARTTKPFSQPGGTYQFPNQDRLSETTLSTASTSIDKSVDINNRIIDDTVNYTITWTVPVGTIAYDVVISDTLPTGQSYDNDPSPVPPESVIGQVITWPVIPIVDATNAAQTLIYSFRAKINSAVSNPPSYIDIQTNTGRVNWNAAPGSLPREITDTANVNVLNPNILIVKAERNVSQGQTSFVTSTNAMGGEIIEYRLTVTNNGSANAFNIQIIDQLGGLDLGTVFKPLSIIAPPGTTANYNITSNLVEWNIPFLAVGNSLQLFFRVRVKTNLTPGTVLTNTGTVTSYTNENLEFIYPSTNSNIVQIIILPGVRGINFSDLSNAKVIRIT</sequence>
<dbReference type="InterPro" id="IPR001434">
    <property type="entry name" value="OmcB-like_DUF11"/>
</dbReference>
<organism evidence="2 3">
    <name type="scientific">Candidatus Syntrophocurvum alkaliphilum</name>
    <dbReference type="NCBI Taxonomy" id="2293317"/>
    <lineage>
        <taxon>Bacteria</taxon>
        <taxon>Bacillati</taxon>
        <taxon>Bacillota</taxon>
        <taxon>Clostridia</taxon>
        <taxon>Eubacteriales</taxon>
        <taxon>Syntrophomonadaceae</taxon>
        <taxon>Candidatus Syntrophocurvum</taxon>
    </lineage>
</organism>
<protein>
    <submittedName>
        <fullName evidence="2">Internalin, putative</fullName>
    </submittedName>
</protein>
<evidence type="ECO:0000259" key="1">
    <source>
        <dbReference type="Pfam" id="PF01345"/>
    </source>
</evidence>
<feature type="domain" description="DUF11" evidence="1">
    <location>
        <begin position="601"/>
        <end position="710"/>
    </location>
</feature>
<keyword evidence="3" id="KW-1185">Reference proteome</keyword>
<feature type="domain" description="DUF11" evidence="1">
    <location>
        <begin position="305"/>
        <end position="398"/>
    </location>
</feature>
<dbReference type="Gene3D" id="2.60.40.740">
    <property type="match status" value="1"/>
</dbReference>
<accession>A0A6I6D594</accession>
<dbReference type="Pfam" id="PF01345">
    <property type="entry name" value="DUF11"/>
    <property type="match status" value="3"/>
</dbReference>
<dbReference type="KEGG" id="salq:SYNTR_0003"/>
<proteinExistence type="predicted"/>
<evidence type="ECO:0000313" key="2">
    <source>
        <dbReference type="EMBL" id="QGT98596.1"/>
    </source>
</evidence>
<dbReference type="NCBIfam" id="TIGR01451">
    <property type="entry name" value="B_ant_repeat"/>
    <property type="match status" value="2"/>
</dbReference>
<gene>
    <name evidence="2" type="ORF">SYNTR_0003</name>
</gene>